<dbReference type="PROSITE" id="PS00141">
    <property type="entry name" value="ASP_PROTEASE"/>
    <property type="match status" value="1"/>
</dbReference>
<sequence>MSERNARRPQRRDAHYLETYEETYDSYDNYYEDEYYQDYYDDNYEEAEAYVTTRSRSQPTTNYRPKPKQPRAVENIISSESQQEQRLRRPQPRQNINIPMDEVIETTATPAVPPKRTVKRTPRMPSIIEQMPPYRISDDILNMPSSAKIGQLLKYNDQKKDFARILRRPPKTQETNYVDRISDSEEGDTRDTTAVKCAVRIKGDPVYAILDSGAAVCVITKSLARKLRLEITKPSNTIVVTADGTRNRALGQIEKVPIVIQTLLIPTTFHVIDSKDETLLLGTD</sequence>
<organism evidence="3 4">
    <name type="scientific">Rhizophagus irregularis</name>
    <dbReference type="NCBI Taxonomy" id="588596"/>
    <lineage>
        <taxon>Eukaryota</taxon>
        <taxon>Fungi</taxon>
        <taxon>Fungi incertae sedis</taxon>
        <taxon>Mucoromycota</taxon>
        <taxon>Glomeromycotina</taxon>
        <taxon>Glomeromycetes</taxon>
        <taxon>Glomerales</taxon>
        <taxon>Glomeraceae</taxon>
        <taxon>Rhizophagus</taxon>
    </lineage>
</organism>
<reference evidence="3 4" key="2">
    <citation type="submission" date="2017-10" db="EMBL/GenBank/DDBJ databases">
        <title>Genome analyses suggest a sexual origin of heterokaryosis in a supposedly ancient asexual fungus.</title>
        <authorList>
            <person name="Corradi N."/>
            <person name="Sedzielewska K."/>
            <person name="Noel J."/>
            <person name="Charron P."/>
            <person name="Farinelli L."/>
            <person name="Marton T."/>
            <person name="Kruger M."/>
            <person name="Pelin A."/>
            <person name="Brachmann A."/>
            <person name="Corradi N."/>
        </authorList>
    </citation>
    <scope>NUCLEOTIDE SEQUENCE [LARGE SCALE GENOMIC DNA]</scope>
    <source>
        <strain evidence="3 4">A1</strain>
    </source>
</reference>
<dbReference type="GO" id="GO:0004190">
    <property type="term" value="F:aspartic-type endopeptidase activity"/>
    <property type="evidence" value="ECO:0007669"/>
    <property type="project" value="UniProtKB-KW"/>
</dbReference>
<protein>
    <recommendedName>
        <fullName evidence="5">Gag-pol fusion protein</fullName>
    </recommendedName>
</protein>
<feature type="non-terminal residue" evidence="3">
    <location>
        <position position="284"/>
    </location>
</feature>
<dbReference type="AlphaFoldDB" id="A0A2N0QL38"/>
<evidence type="ECO:0008006" key="5">
    <source>
        <dbReference type="Google" id="ProtNLM"/>
    </source>
</evidence>
<feature type="compositionally biased region" description="Polar residues" evidence="2">
    <location>
        <begin position="52"/>
        <end position="63"/>
    </location>
</feature>
<dbReference type="GO" id="GO:0006508">
    <property type="term" value="P:proteolysis"/>
    <property type="evidence" value="ECO:0007669"/>
    <property type="project" value="InterPro"/>
</dbReference>
<accession>A0A2N0QL38</accession>
<reference evidence="3 4" key="1">
    <citation type="submission" date="2017-10" db="EMBL/GenBank/DDBJ databases">
        <title>Extensive intraspecific genome diversity in a model arbuscular mycorrhizal fungus.</title>
        <authorList>
            <person name="Chen E.C.H."/>
            <person name="Morin E."/>
            <person name="Baudet D."/>
            <person name="Noel J."/>
            <person name="Ndikumana S."/>
            <person name="Charron P."/>
            <person name="St-Onge C."/>
            <person name="Giorgi J."/>
            <person name="Grigoriev I.V."/>
            <person name="Roux C."/>
            <person name="Martin F.M."/>
            <person name="Corradi N."/>
        </authorList>
    </citation>
    <scope>NUCLEOTIDE SEQUENCE [LARGE SCALE GENOMIC DNA]</scope>
    <source>
        <strain evidence="3 4">A1</strain>
    </source>
</reference>
<proteinExistence type="predicted"/>
<evidence type="ECO:0000313" key="4">
    <source>
        <dbReference type="Proteomes" id="UP000232688"/>
    </source>
</evidence>
<keyword evidence="1" id="KW-0378">Hydrolase</keyword>
<dbReference type="Gene3D" id="2.40.70.10">
    <property type="entry name" value="Acid Proteases"/>
    <property type="match status" value="1"/>
</dbReference>
<evidence type="ECO:0000256" key="1">
    <source>
        <dbReference type="ARBA" id="ARBA00022750"/>
    </source>
</evidence>
<dbReference type="CDD" id="cd00303">
    <property type="entry name" value="retropepsin_like"/>
    <property type="match status" value="1"/>
</dbReference>
<dbReference type="Pfam" id="PF13975">
    <property type="entry name" value="gag-asp_proteas"/>
    <property type="match status" value="1"/>
</dbReference>
<dbReference type="InterPro" id="IPR001969">
    <property type="entry name" value="Aspartic_peptidase_AS"/>
</dbReference>
<evidence type="ECO:0000256" key="2">
    <source>
        <dbReference type="SAM" id="MobiDB-lite"/>
    </source>
</evidence>
<keyword evidence="1" id="KW-0064">Aspartyl protease</keyword>
<dbReference type="SUPFAM" id="SSF50630">
    <property type="entry name" value="Acid proteases"/>
    <property type="match status" value="1"/>
</dbReference>
<dbReference type="InterPro" id="IPR021109">
    <property type="entry name" value="Peptidase_aspartic_dom_sf"/>
</dbReference>
<gene>
    <name evidence="3" type="ORF">RhiirA1_447459</name>
</gene>
<dbReference type="VEuPathDB" id="FungiDB:RhiirA1_447459"/>
<keyword evidence="1" id="KW-0645">Protease</keyword>
<evidence type="ECO:0000313" key="3">
    <source>
        <dbReference type="EMBL" id="PKC51766.1"/>
    </source>
</evidence>
<dbReference type="Proteomes" id="UP000232688">
    <property type="component" value="Unassembled WGS sequence"/>
</dbReference>
<feature type="compositionally biased region" description="Low complexity" evidence="2">
    <location>
        <begin position="74"/>
        <end position="84"/>
    </location>
</feature>
<comment type="caution">
    <text evidence="3">The sequence shown here is derived from an EMBL/GenBank/DDBJ whole genome shotgun (WGS) entry which is preliminary data.</text>
</comment>
<feature type="region of interest" description="Disordered" evidence="2">
    <location>
        <begin position="50"/>
        <end position="119"/>
    </location>
</feature>
<dbReference type="EMBL" id="LLXH01007040">
    <property type="protein sequence ID" value="PKC51766.1"/>
    <property type="molecule type" value="Genomic_DNA"/>
</dbReference>
<name>A0A2N0QL38_9GLOM</name>